<reference evidence="1 2" key="1">
    <citation type="submission" date="2021-05" db="EMBL/GenBank/DDBJ databases">
        <title>Kineosporia and Streptomyces sp. nov. two new marine actinobacteria isolated from Coral.</title>
        <authorList>
            <person name="Buangrab K."/>
            <person name="Sutthacheep M."/>
            <person name="Yeemin T."/>
            <person name="Harunari E."/>
            <person name="Igarashi Y."/>
            <person name="Kanchanasin P."/>
            <person name="Tanasupawat S."/>
            <person name="Phongsopitanun W."/>
        </authorList>
    </citation>
    <scope>NUCLEOTIDE SEQUENCE [LARGE SCALE GENOMIC DNA]</scope>
    <source>
        <strain evidence="1 2">J2-2</strain>
    </source>
</reference>
<evidence type="ECO:0000313" key="2">
    <source>
        <dbReference type="Proteomes" id="UP001197247"/>
    </source>
</evidence>
<dbReference type="Proteomes" id="UP001197247">
    <property type="component" value="Unassembled WGS sequence"/>
</dbReference>
<comment type="caution">
    <text evidence="1">The sequence shown here is derived from an EMBL/GenBank/DDBJ whole genome shotgun (WGS) entry which is preliminary data.</text>
</comment>
<name>A0ABS5TCV5_9ACTN</name>
<dbReference type="EMBL" id="JAHBAY010000003">
    <property type="protein sequence ID" value="MBT0768920.1"/>
    <property type="molecule type" value="Genomic_DNA"/>
</dbReference>
<gene>
    <name evidence="1" type="ORF">KIH74_08285</name>
</gene>
<accession>A0ABS5TCV5</accession>
<proteinExistence type="predicted"/>
<sequence length="165" mass="17987">MAEREFRIAYSPGMRRLLGGLGCGPRFSGVLVTEDAVQVRLGWAFQATVPRHAIASAEPDDREVLSVGVHGWRGTWLVNGSRRDLARIRLGVGVHARVLGARVPLTTLYVSVEERDEFIRLIRPKTPGPGTQGRVSRARRIRLPSPGLKPGLARDVGVMTSDSGT</sequence>
<evidence type="ECO:0000313" key="1">
    <source>
        <dbReference type="EMBL" id="MBT0768920.1"/>
    </source>
</evidence>
<protein>
    <submittedName>
        <fullName evidence="1">Uncharacterized protein</fullName>
    </submittedName>
</protein>
<keyword evidence="2" id="KW-1185">Reference proteome</keyword>
<organism evidence="1 2">
    <name type="scientific">Kineosporia corallincola</name>
    <dbReference type="NCBI Taxonomy" id="2835133"/>
    <lineage>
        <taxon>Bacteria</taxon>
        <taxon>Bacillati</taxon>
        <taxon>Actinomycetota</taxon>
        <taxon>Actinomycetes</taxon>
        <taxon>Kineosporiales</taxon>
        <taxon>Kineosporiaceae</taxon>
        <taxon>Kineosporia</taxon>
    </lineage>
</organism>
<dbReference type="RefSeq" id="WP_214155219.1">
    <property type="nucleotide sequence ID" value="NZ_JAHBAY010000003.1"/>
</dbReference>